<evidence type="ECO:0000313" key="3">
    <source>
        <dbReference type="Proteomes" id="UP000765509"/>
    </source>
</evidence>
<name>A0A9Q3DJV8_9BASI</name>
<feature type="compositionally biased region" description="Polar residues" evidence="1">
    <location>
        <begin position="1"/>
        <end position="10"/>
    </location>
</feature>
<gene>
    <name evidence="2" type="ORF">O181_044224</name>
</gene>
<dbReference type="AlphaFoldDB" id="A0A9Q3DJV8"/>
<reference evidence="2" key="1">
    <citation type="submission" date="2021-03" db="EMBL/GenBank/DDBJ databases">
        <title>Draft genome sequence of rust myrtle Austropuccinia psidii MF-1, a brazilian biotype.</title>
        <authorList>
            <person name="Quecine M.C."/>
            <person name="Pachon D.M.R."/>
            <person name="Bonatelli M.L."/>
            <person name="Correr F.H."/>
            <person name="Franceschini L.M."/>
            <person name="Leite T.F."/>
            <person name="Margarido G.R.A."/>
            <person name="Almeida C.A."/>
            <person name="Ferrarezi J.A."/>
            <person name="Labate C.A."/>
        </authorList>
    </citation>
    <scope>NUCLEOTIDE SEQUENCE</scope>
    <source>
        <strain evidence="2">MF-1</strain>
    </source>
</reference>
<accession>A0A9Q3DJV8</accession>
<evidence type="ECO:0000256" key="1">
    <source>
        <dbReference type="SAM" id="MobiDB-lite"/>
    </source>
</evidence>
<dbReference type="EMBL" id="AVOT02017977">
    <property type="protein sequence ID" value="MBW0504509.1"/>
    <property type="molecule type" value="Genomic_DNA"/>
</dbReference>
<feature type="region of interest" description="Disordered" evidence="1">
    <location>
        <begin position="1"/>
        <end position="49"/>
    </location>
</feature>
<dbReference type="Proteomes" id="UP000765509">
    <property type="component" value="Unassembled WGS sequence"/>
</dbReference>
<feature type="compositionally biased region" description="Polar residues" evidence="1">
    <location>
        <begin position="27"/>
        <end position="42"/>
    </location>
</feature>
<sequence length="165" mass="19122">MESTIIQTSNERYKVVPLQKEGGKQGRSPSRFYQQASSQPTSPRREEEQEKELEETIFPNLMDFKNKKRFHGQCLQHGQNLVGIQGQRGTYNEKTPFYKEITLSPDDLNTFTEIKNGILPLKDIRNSLLSLQKINKSLLSLTQIVVKTKKEMDSIKFMVENKPKF</sequence>
<comment type="caution">
    <text evidence="2">The sequence shown here is derived from an EMBL/GenBank/DDBJ whole genome shotgun (WGS) entry which is preliminary data.</text>
</comment>
<keyword evidence="3" id="KW-1185">Reference proteome</keyword>
<protein>
    <submittedName>
        <fullName evidence="2">Uncharacterized protein</fullName>
    </submittedName>
</protein>
<evidence type="ECO:0000313" key="2">
    <source>
        <dbReference type="EMBL" id="MBW0504509.1"/>
    </source>
</evidence>
<proteinExistence type="predicted"/>
<organism evidence="2 3">
    <name type="scientific">Austropuccinia psidii MF-1</name>
    <dbReference type="NCBI Taxonomy" id="1389203"/>
    <lineage>
        <taxon>Eukaryota</taxon>
        <taxon>Fungi</taxon>
        <taxon>Dikarya</taxon>
        <taxon>Basidiomycota</taxon>
        <taxon>Pucciniomycotina</taxon>
        <taxon>Pucciniomycetes</taxon>
        <taxon>Pucciniales</taxon>
        <taxon>Sphaerophragmiaceae</taxon>
        <taxon>Austropuccinia</taxon>
    </lineage>
</organism>